<dbReference type="Gene3D" id="1.10.10.60">
    <property type="entry name" value="Homeodomain-like"/>
    <property type="match status" value="1"/>
</dbReference>
<comment type="caution">
    <text evidence="5">The sequence shown here is derived from an EMBL/GenBank/DDBJ whole genome shotgun (WGS) entry which is preliminary data.</text>
</comment>
<reference evidence="5 6" key="1">
    <citation type="submission" date="2018-11" db="EMBL/GenBank/DDBJ databases">
        <title>Whole genome sequencing of Pantoea sp. RIT388.</title>
        <authorList>
            <person name="Gan H.M."/>
            <person name="Hudson A.O."/>
        </authorList>
    </citation>
    <scope>NUCLEOTIDE SEQUENCE [LARGE SCALE GENOMIC DNA]</scope>
    <source>
        <strain evidence="5 6">RIT388</strain>
    </source>
</reference>
<dbReference type="CDD" id="cd03137">
    <property type="entry name" value="GATase1_AraC_1"/>
    <property type="match status" value="1"/>
</dbReference>
<dbReference type="InterPro" id="IPR029062">
    <property type="entry name" value="Class_I_gatase-like"/>
</dbReference>
<dbReference type="OrthoDB" id="9803764at2"/>
<keyword evidence="2" id="KW-0804">Transcription</keyword>
<name>A0A3N4NA04_9GAMM</name>
<protein>
    <submittedName>
        <fullName evidence="5">Helix-turn-helix domain-containing protein</fullName>
    </submittedName>
</protein>
<evidence type="ECO:0000313" key="6">
    <source>
        <dbReference type="Proteomes" id="UP000281332"/>
    </source>
</evidence>
<dbReference type="InterPro" id="IPR018060">
    <property type="entry name" value="HTH_AraC"/>
</dbReference>
<proteinExistence type="predicted"/>
<feature type="domain" description="HTH araC/xylS-type" evidence="4">
    <location>
        <begin position="212"/>
        <end position="310"/>
    </location>
</feature>
<dbReference type="Pfam" id="PF01965">
    <property type="entry name" value="DJ-1_PfpI"/>
    <property type="match status" value="1"/>
</dbReference>
<dbReference type="SMART" id="SM00342">
    <property type="entry name" value="HTH_ARAC"/>
    <property type="match status" value="1"/>
</dbReference>
<dbReference type="InterPro" id="IPR052158">
    <property type="entry name" value="INH-QAR"/>
</dbReference>
<dbReference type="PANTHER" id="PTHR43130:SF3">
    <property type="entry name" value="HTH-TYPE TRANSCRIPTIONAL REGULATOR RV1931C"/>
    <property type="match status" value="1"/>
</dbReference>
<dbReference type="Gene3D" id="3.40.50.880">
    <property type="match status" value="1"/>
</dbReference>
<gene>
    <name evidence="5" type="ORF">BBB56_22635</name>
</gene>
<dbReference type="Proteomes" id="UP000281332">
    <property type="component" value="Unassembled WGS sequence"/>
</dbReference>
<accession>A0A3N4NA04</accession>
<keyword evidence="1" id="KW-0805">Transcription regulation</keyword>
<dbReference type="RefSeq" id="WP_123803129.1">
    <property type="nucleotide sequence ID" value="NZ_RMVG01000032.1"/>
</dbReference>
<evidence type="ECO:0000313" key="5">
    <source>
        <dbReference type="EMBL" id="RPD93192.1"/>
    </source>
</evidence>
<dbReference type="PROSITE" id="PS01124">
    <property type="entry name" value="HTH_ARAC_FAMILY_2"/>
    <property type="match status" value="1"/>
</dbReference>
<dbReference type="GO" id="GO:0043565">
    <property type="term" value="F:sequence-specific DNA binding"/>
    <property type="evidence" value="ECO:0007669"/>
    <property type="project" value="InterPro"/>
</dbReference>
<dbReference type="SUPFAM" id="SSF52317">
    <property type="entry name" value="Class I glutamine amidotransferase-like"/>
    <property type="match status" value="1"/>
</dbReference>
<evidence type="ECO:0000256" key="1">
    <source>
        <dbReference type="ARBA" id="ARBA00023015"/>
    </source>
</evidence>
<evidence type="ECO:0000259" key="4">
    <source>
        <dbReference type="PROSITE" id="PS01124"/>
    </source>
</evidence>
<keyword evidence="6" id="KW-1185">Reference proteome</keyword>
<sequence length="324" mass="35941">MLKSIGFLIFPDFNLLDLSGPLCVFETANNQLAPENHYRLEICGVSEGEVRSSTGVQLHVDAFRGKTFDTLIVVGGKGVDAASRDPDVLSLFRDRVASRYVSVCTGAFILAAAGKLAGKKATTHWARASELKRLQPDITLLADEIVVEDGDVWSSAGATAGMDIALALVEAEHGKQLTHLITRILLIPHRRTRGQMQFMNLQAITPPPPRLQKILDYINQNLKKDLSVPVLAEHAFLSPRQLSREFLTHTGLSPARVVENMRLEFARSRIENTNQPLSFIARESGFSDTALMRKAFRRSLNVSPRDMRRKGTEEDCLSDTHLDL</sequence>
<dbReference type="EMBL" id="RMVG01000032">
    <property type="protein sequence ID" value="RPD93192.1"/>
    <property type="molecule type" value="Genomic_DNA"/>
</dbReference>
<dbReference type="InterPro" id="IPR009057">
    <property type="entry name" value="Homeodomain-like_sf"/>
</dbReference>
<organism evidence="5 6">
    <name type="scientific">Candidatus Pantoea deserta</name>
    <dbReference type="NCBI Taxonomy" id="1869313"/>
    <lineage>
        <taxon>Bacteria</taxon>
        <taxon>Pseudomonadati</taxon>
        <taxon>Pseudomonadota</taxon>
        <taxon>Gammaproteobacteria</taxon>
        <taxon>Enterobacterales</taxon>
        <taxon>Erwiniaceae</taxon>
        <taxon>Pantoea</taxon>
    </lineage>
</organism>
<dbReference type="Pfam" id="PF12833">
    <property type="entry name" value="HTH_18"/>
    <property type="match status" value="1"/>
</dbReference>
<evidence type="ECO:0000256" key="3">
    <source>
        <dbReference type="SAM" id="MobiDB-lite"/>
    </source>
</evidence>
<feature type="region of interest" description="Disordered" evidence="3">
    <location>
        <begin position="304"/>
        <end position="324"/>
    </location>
</feature>
<dbReference type="InterPro" id="IPR002818">
    <property type="entry name" value="DJ-1/PfpI"/>
</dbReference>
<dbReference type="AlphaFoldDB" id="A0A3N4NA04"/>
<dbReference type="PANTHER" id="PTHR43130">
    <property type="entry name" value="ARAC-FAMILY TRANSCRIPTIONAL REGULATOR"/>
    <property type="match status" value="1"/>
</dbReference>
<feature type="compositionally biased region" description="Basic and acidic residues" evidence="3">
    <location>
        <begin position="305"/>
        <end position="324"/>
    </location>
</feature>
<evidence type="ECO:0000256" key="2">
    <source>
        <dbReference type="ARBA" id="ARBA00023163"/>
    </source>
</evidence>
<dbReference type="GO" id="GO:0003700">
    <property type="term" value="F:DNA-binding transcription factor activity"/>
    <property type="evidence" value="ECO:0007669"/>
    <property type="project" value="InterPro"/>
</dbReference>
<dbReference type="SUPFAM" id="SSF46689">
    <property type="entry name" value="Homeodomain-like"/>
    <property type="match status" value="2"/>
</dbReference>